<reference evidence="1" key="1">
    <citation type="submission" date="2022-11" db="EMBL/GenBank/DDBJ databases">
        <title>Centuries of genome instability and evolution in soft-shell clam transmissible cancer (bioRxiv).</title>
        <authorList>
            <person name="Hart S.F.M."/>
            <person name="Yonemitsu M.A."/>
            <person name="Giersch R.M."/>
            <person name="Beal B.F."/>
            <person name="Arriagada G."/>
            <person name="Davis B.W."/>
            <person name="Ostrander E.A."/>
            <person name="Goff S.P."/>
            <person name="Metzger M.J."/>
        </authorList>
    </citation>
    <scope>NUCLEOTIDE SEQUENCE</scope>
    <source>
        <strain evidence="1">MELC-2E11</strain>
        <tissue evidence="1">Siphon/mantle</tissue>
    </source>
</reference>
<gene>
    <name evidence="1" type="ORF">MAR_019759</name>
</gene>
<name>A0ABY7E620_MYAAR</name>
<proteinExistence type="predicted"/>
<sequence length="122" mass="13874">MRTLLISYREKTSSLNSNLNTSIIIKFKHNLVFQNMKSVGYFVVWTANDLHVEANMFDNELWDKICASAKDIMLPTANSLPVGILHSVENTTAGQNIQPLKKCSNKQDSTEEVYCYCCQVEH</sequence>
<dbReference type="Proteomes" id="UP001164746">
    <property type="component" value="Chromosome 5"/>
</dbReference>
<organism evidence="1 2">
    <name type="scientific">Mya arenaria</name>
    <name type="common">Soft-shell clam</name>
    <dbReference type="NCBI Taxonomy" id="6604"/>
    <lineage>
        <taxon>Eukaryota</taxon>
        <taxon>Metazoa</taxon>
        <taxon>Spiralia</taxon>
        <taxon>Lophotrochozoa</taxon>
        <taxon>Mollusca</taxon>
        <taxon>Bivalvia</taxon>
        <taxon>Autobranchia</taxon>
        <taxon>Heteroconchia</taxon>
        <taxon>Euheterodonta</taxon>
        <taxon>Imparidentia</taxon>
        <taxon>Neoheterodontei</taxon>
        <taxon>Myida</taxon>
        <taxon>Myoidea</taxon>
        <taxon>Myidae</taxon>
        <taxon>Mya</taxon>
    </lineage>
</organism>
<dbReference type="EMBL" id="CP111016">
    <property type="protein sequence ID" value="WAR04390.1"/>
    <property type="molecule type" value="Genomic_DNA"/>
</dbReference>
<evidence type="ECO:0000313" key="2">
    <source>
        <dbReference type="Proteomes" id="UP001164746"/>
    </source>
</evidence>
<keyword evidence="2" id="KW-1185">Reference proteome</keyword>
<protein>
    <submittedName>
        <fullName evidence="1">Uncharacterized protein</fullName>
    </submittedName>
</protein>
<evidence type="ECO:0000313" key="1">
    <source>
        <dbReference type="EMBL" id="WAR04390.1"/>
    </source>
</evidence>
<accession>A0ABY7E620</accession>